<dbReference type="OrthoDB" id="8582409at2"/>
<dbReference type="PANTHER" id="PTHR30514">
    <property type="entry name" value="GLUCOKINASE"/>
    <property type="match status" value="1"/>
</dbReference>
<dbReference type="RefSeq" id="WP_034838170.1">
    <property type="nucleotide sequence ID" value="NZ_JANX01000165.1"/>
</dbReference>
<proteinExistence type="predicted"/>
<dbReference type="PROSITE" id="PS51071">
    <property type="entry name" value="HTH_RPIR"/>
    <property type="match status" value="1"/>
</dbReference>
<dbReference type="InterPro" id="IPR046348">
    <property type="entry name" value="SIS_dom_sf"/>
</dbReference>
<dbReference type="GO" id="GO:0003677">
    <property type="term" value="F:DNA binding"/>
    <property type="evidence" value="ECO:0007669"/>
    <property type="project" value="InterPro"/>
</dbReference>
<dbReference type="InterPro" id="IPR036388">
    <property type="entry name" value="WH-like_DNA-bd_sf"/>
</dbReference>
<reference evidence="2 3" key="1">
    <citation type="submission" date="2014-01" db="EMBL/GenBank/DDBJ databases">
        <title>Genome sequence determination for a cystic fibrosis isolate, Inquilinus limosus.</title>
        <authorList>
            <person name="Pino M."/>
            <person name="Di Conza J."/>
            <person name="Gutkind G."/>
        </authorList>
    </citation>
    <scope>NUCLEOTIDE SEQUENCE [LARGE SCALE GENOMIC DNA]</scope>
    <source>
        <strain evidence="2 3">MP06</strain>
    </source>
</reference>
<comment type="caution">
    <text evidence="2">The sequence shown here is derived from an EMBL/GenBank/DDBJ whole genome shotgun (WGS) entry which is preliminary data.</text>
</comment>
<evidence type="ECO:0000313" key="2">
    <source>
        <dbReference type="EMBL" id="KGM33608.1"/>
    </source>
</evidence>
<dbReference type="PANTHER" id="PTHR30514:SF18">
    <property type="entry name" value="RPIR-FAMILY TRANSCRIPTIONAL REGULATOR"/>
    <property type="match status" value="1"/>
</dbReference>
<evidence type="ECO:0000313" key="3">
    <source>
        <dbReference type="Proteomes" id="UP000029995"/>
    </source>
</evidence>
<dbReference type="InterPro" id="IPR009057">
    <property type="entry name" value="Homeodomain-like_sf"/>
</dbReference>
<dbReference type="GO" id="GO:1901135">
    <property type="term" value="P:carbohydrate derivative metabolic process"/>
    <property type="evidence" value="ECO:0007669"/>
    <property type="project" value="InterPro"/>
</dbReference>
<dbReference type="GO" id="GO:0097367">
    <property type="term" value="F:carbohydrate derivative binding"/>
    <property type="evidence" value="ECO:0007669"/>
    <property type="project" value="InterPro"/>
</dbReference>
<dbReference type="Pfam" id="PF01418">
    <property type="entry name" value="HTH_6"/>
    <property type="match status" value="1"/>
</dbReference>
<dbReference type="SUPFAM" id="SSF46689">
    <property type="entry name" value="Homeodomain-like"/>
    <property type="match status" value="1"/>
</dbReference>
<sequence>MTGSVRQRLTESLQDGTAAGRAIATYMLANLSELPFETSATIARKVGVSELTVGRFCRAIGYQHFKDLKADLKSDIGDSPWLIGDRLREFQARSRGGGGDMARSLELEIAAIVRVYELAQTPQWKTVVRRLATVPRVFVAGFQTERGIAAIMVHQLRYLRDGVHLVDLSSGNFAEVLLTDPDSAALVLFDARRYSQQAPLLARRARDAGMPVTLVTDQFCDWGHDCATEVFAVPTEINLFWDSTAPMVSLIQLLLNGIFSELGPEVEDRLNRIAELYNDFIGHVGRIPDR</sequence>
<dbReference type="GO" id="GO:0003700">
    <property type="term" value="F:DNA-binding transcription factor activity"/>
    <property type="evidence" value="ECO:0007669"/>
    <property type="project" value="InterPro"/>
</dbReference>
<organism evidence="2 3">
    <name type="scientific">Inquilinus limosus MP06</name>
    <dbReference type="NCBI Taxonomy" id="1398085"/>
    <lineage>
        <taxon>Bacteria</taxon>
        <taxon>Pseudomonadati</taxon>
        <taxon>Pseudomonadota</taxon>
        <taxon>Alphaproteobacteria</taxon>
        <taxon>Rhodospirillales</taxon>
        <taxon>Rhodospirillaceae</taxon>
        <taxon>Inquilinus</taxon>
    </lineage>
</organism>
<evidence type="ECO:0000259" key="1">
    <source>
        <dbReference type="PROSITE" id="PS51071"/>
    </source>
</evidence>
<dbReference type="Proteomes" id="UP000029995">
    <property type="component" value="Unassembled WGS sequence"/>
</dbReference>
<gene>
    <name evidence="2" type="ORF">P409_14845</name>
</gene>
<dbReference type="AlphaFoldDB" id="A0A0A0D6V6"/>
<dbReference type="Gene3D" id="3.40.50.10490">
    <property type="entry name" value="Glucose-6-phosphate isomerase like protein, domain 1"/>
    <property type="match status" value="1"/>
</dbReference>
<dbReference type="SUPFAM" id="SSF53697">
    <property type="entry name" value="SIS domain"/>
    <property type="match status" value="1"/>
</dbReference>
<protein>
    <submittedName>
        <fullName evidence="2">RpiR family transcriptional regulator</fullName>
    </submittedName>
</protein>
<feature type="domain" description="HTH rpiR-type" evidence="1">
    <location>
        <begin position="3"/>
        <end position="79"/>
    </location>
</feature>
<dbReference type="InterPro" id="IPR047640">
    <property type="entry name" value="RpiR-like"/>
</dbReference>
<dbReference type="EMBL" id="JANX01000165">
    <property type="protein sequence ID" value="KGM33608.1"/>
    <property type="molecule type" value="Genomic_DNA"/>
</dbReference>
<dbReference type="Gene3D" id="1.10.10.10">
    <property type="entry name" value="Winged helix-like DNA-binding domain superfamily/Winged helix DNA-binding domain"/>
    <property type="match status" value="1"/>
</dbReference>
<dbReference type="InterPro" id="IPR000281">
    <property type="entry name" value="HTH_RpiR"/>
</dbReference>
<name>A0A0A0D6V6_9PROT</name>
<accession>A0A0A0D6V6</accession>